<sequence length="79" mass="9264">MEVDGSLTEESEVRNGIVRYLYTELTDWCPRIDDMEFATLRLERLFDEEVFSAIRSMNGDKTRAGHFHYDILLEMLESG</sequence>
<reference evidence="1" key="1">
    <citation type="submission" date="2018-02" db="EMBL/GenBank/DDBJ databases">
        <authorList>
            <person name="Cohen D.B."/>
            <person name="Kent A.D."/>
        </authorList>
    </citation>
    <scope>NUCLEOTIDE SEQUENCE</scope>
</reference>
<name>A0A2N9FXA7_FAGSY</name>
<protein>
    <submittedName>
        <fullName evidence="1">Uncharacterized protein</fullName>
    </submittedName>
</protein>
<accession>A0A2N9FXA7</accession>
<dbReference type="EMBL" id="OIVN01001258">
    <property type="protein sequence ID" value="SPC91843.1"/>
    <property type="molecule type" value="Genomic_DNA"/>
</dbReference>
<dbReference type="AlphaFoldDB" id="A0A2N9FXA7"/>
<evidence type="ECO:0000313" key="1">
    <source>
        <dbReference type="EMBL" id="SPC91843.1"/>
    </source>
</evidence>
<proteinExistence type="predicted"/>
<organism evidence="1">
    <name type="scientific">Fagus sylvatica</name>
    <name type="common">Beechnut</name>
    <dbReference type="NCBI Taxonomy" id="28930"/>
    <lineage>
        <taxon>Eukaryota</taxon>
        <taxon>Viridiplantae</taxon>
        <taxon>Streptophyta</taxon>
        <taxon>Embryophyta</taxon>
        <taxon>Tracheophyta</taxon>
        <taxon>Spermatophyta</taxon>
        <taxon>Magnoliopsida</taxon>
        <taxon>eudicotyledons</taxon>
        <taxon>Gunneridae</taxon>
        <taxon>Pentapetalae</taxon>
        <taxon>rosids</taxon>
        <taxon>fabids</taxon>
        <taxon>Fagales</taxon>
        <taxon>Fagaceae</taxon>
        <taxon>Fagus</taxon>
    </lineage>
</organism>
<gene>
    <name evidence="1" type="ORF">FSB_LOCUS19725</name>
</gene>